<evidence type="ECO:0000256" key="4">
    <source>
        <dbReference type="SAM" id="MobiDB-lite"/>
    </source>
</evidence>
<dbReference type="CDD" id="cd19941">
    <property type="entry name" value="TIL"/>
    <property type="match status" value="1"/>
</dbReference>
<evidence type="ECO:0000259" key="5">
    <source>
        <dbReference type="Pfam" id="PF01826"/>
    </source>
</evidence>
<dbReference type="Pfam" id="PF01826">
    <property type="entry name" value="TIL"/>
    <property type="match status" value="1"/>
</dbReference>
<reference evidence="6 7" key="1">
    <citation type="submission" date="2014-10" db="EMBL/GenBank/DDBJ databases">
        <title>Draft genome of the hookworm Ancylostoma caninum.</title>
        <authorList>
            <person name="Mitreva M."/>
        </authorList>
    </citation>
    <scope>NUCLEOTIDE SEQUENCE [LARGE SCALE GENOMIC DNA]</scope>
    <source>
        <strain evidence="6 7">Baltimore</strain>
    </source>
</reference>
<dbReference type="PANTHER" id="PTHR23259">
    <property type="entry name" value="RIDDLE"/>
    <property type="match status" value="1"/>
</dbReference>
<feature type="domain" description="TIL" evidence="5">
    <location>
        <begin position="38"/>
        <end position="94"/>
    </location>
</feature>
<keyword evidence="2" id="KW-0722">Serine protease inhibitor</keyword>
<name>A0A368EWG7_ANCCA</name>
<dbReference type="InterPro" id="IPR002919">
    <property type="entry name" value="TIL_dom"/>
</dbReference>
<gene>
    <name evidence="6" type="ORF">ANCCAN_30345</name>
</gene>
<evidence type="ECO:0000313" key="6">
    <source>
        <dbReference type="EMBL" id="RCN23966.1"/>
    </source>
</evidence>
<comment type="caution">
    <text evidence="6">The sequence shown here is derived from an EMBL/GenBank/DDBJ whole genome shotgun (WGS) entry which is preliminary data.</text>
</comment>
<keyword evidence="3" id="KW-1015">Disulfide bond</keyword>
<dbReference type="Proteomes" id="UP000252519">
    <property type="component" value="Unassembled WGS sequence"/>
</dbReference>
<evidence type="ECO:0000256" key="2">
    <source>
        <dbReference type="ARBA" id="ARBA00022900"/>
    </source>
</evidence>
<accession>A0A368EWG7</accession>
<organism evidence="6 7">
    <name type="scientific">Ancylostoma caninum</name>
    <name type="common">Dog hookworm</name>
    <dbReference type="NCBI Taxonomy" id="29170"/>
    <lineage>
        <taxon>Eukaryota</taxon>
        <taxon>Metazoa</taxon>
        <taxon>Ecdysozoa</taxon>
        <taxon>Nematoda</taxon>
        <taxon>Chromadorea</taxon>
        <taxon>Rhabditida</taxon>
        <taxon>Rhabditina</taxon>
        <taxon>Rhabditomorpha</taxon>
        <taxon>Strongyloidea</taxon>
        <taxon>Ancylostomatidae</taxon>
        <taxon>Ancylostomatinae</taxon>
        <taxon>Ancylostoma</taxon>
    </lineage>
</organism>
<evidence type="ECO:0000313" key="7">
    <source>
        <dbReference type="Proteomes" id="UP000252519"/>
    </source>
</evidence>
<proteinExistence type="predicted"/>
<dbReference type="PANTHER" id="PTHR23259:SF70">
    <property type="entry name" value="ACCESSORY GLAND PROTEIN ACP62F-RELATED"/>
    <property type="match status" value="1"/>
</dbReference>
<dbReference type="SUPFAM" id="SSF57567">
    <property type="entry name" value="Serine protease inhibitors"/>
    <property type="match status" value="1"/>
</dbReference>
<sequence>MATAPKYGKASTNTYVDEPITPPPKTTQNYVDEPNTKCSVNETLNECGNICEGKCENIAKGPIACPAVCEPPACACKDGYFRSKGGNCVTAIDCSLGRFPLDTNSSPKRTSYRVFRFSSLDCSVPKCHWLICHLAQLTILACICLIHLENNYQQDSSLMIVLPA</sequence>
<dbReference type="Gene3D" id="2.10.25.10">
    <property type="entry name" value="Laminin"/>
    <property type="match status" value="1"/>
</dbReference>
<dbReference type="GO" id="GO:0004867">
    <property type="term" value="F:serine-type endopeptidase inhibitor activity"/>
    <property type="evidence" value="ECO:0007669"/>
    <property type="project" value="UniProtKB-KW"/>
</dbReference>
<dbReference type="InterPro" id="IPR036084">
    <property type="entry name" value="Ser_inhib-like_sf"/>
</dbReference>
<dbReference type="STRING" id="29170.A0A368EWG7"/>
<dbReference type="InterPro" id="IPR051368">
    <property type="entry name" value="SerProtInhib-TIL_Domain"/>
</dbReference>
<keyword evidence="7" id="KW-1185">Reference proteome</keyword>
<keyword evidence="1" id="KW-0646">Protease inhibitor</keyword>
<dbReference type="AlphaFoldDB" id="A0A368EWG7"/>
<dbReference type="OrthoDB" id="5871013at2759"/>
<evidence type="ECO:0000256" key="3">
    <source>
        <dbReference type="ARBA" id="ARBA00023157"/>
    </source>
</evidence>
<evidence type="ECO:0000256" key="1">
    <source>
        <dbReference type="ARBA" id="ARBA00022690"/>
    </source>
</evidence>
<dbReference type="EMBL" id="JOJR01024539">
    <property type="protein sequence ID" value="RCN23966.1"/>
    <property type="molecule type" value="Genomic_DNA"/>
</dbReference>
<protein>
    <submittedName>
        <fullName evidence="6">Trypsin Inhibitor like cysteine rich domain protein</fullName>
    </submittedName>
</protein>
<feature type="region of interest" description="Disordered" evidence="4">
    <location>
        <begin position="1"/>
        <end position="28"/>
    </location>
</feature>